<accession>A0ABR4MJW9</accession>
<sequence>MPTGQKFHGGKDCPARMQAEEGWTTTRVGGSLPQGSPVSPILFILSMTPIYRKIHLLLGYADDGALVVSGQSSQDNCRIIETLMEMVTGGTSQNGLDLDLGKSTLLHIKGRRRVAGNPSVTIEGLGEIKPTPEKKSMRWLGLHIDANLLFNGHIEKTTASINRVANSPRYLAGCYKGADTTCMLSAARACALSKTLFAANAWRGTETTKTAAEKINVAIKNRLRAALPVYRTIPRECLHHAPTPMARKTRMETGHIALGKWMEVADAEAHGAHEVAKRATTHADAEEIWLCLDNQGVVDRLRNQQTQDSTSRDVIDNTKRILSLWKR</sequence>
<dbReference type="PROSITE" id="PS50878">
    <property type="entry name" value="RT_POL"/>
    <property type="match status" value="1"/>
</dbReference>
<dbReference type="InterPro" id="IPR000477">
    <property type="entry name" value="RT_dom"/>
</dbReference>
<dbReference type="PANTHER" id="PTHR33481:SF1">
    <property type="entry name" value="ENDONUCLEASE_EXONUCLEASE_PHOSPHATASE DOMAIN-CONTAINING PROTEIN-RELATED"/>
    <property type="match status" value="1"/>
</dbReference>
<dbReference type="GeneID" id="98116913"/>
<feature type="domain" description="Reverse transcriptase" evidence="1">
    <location>
        <begin position="1"/>
        <end position="144"/>
    </location>
</feature>
<dbReference type="GO" id="GO:0003964">
    <property type="term" value="F:RNA-directed DNA polymerase activity"/>
    <property type="evidence" value="ECO:0007669"/>
    <property type="project" value="UniProtKB-KW"/>
</dbReference>
<comment type="caution">
    <text evidence="2">The sequence shown here is derived from an EMBL/GenBank/DDBJ whole genome shotgun (WGS) entry which is preliminary data.</text>
</comment>
<organism evidence="2 3">
    <name type="scientific">Ceratocystis lukuohia</name>
    <dbReference type="NCBI Taxonomy" id="2019550"/>
    <lineage>
        <taxon>Eukaryota</taxon>
        <taxon>Fungi</taxon>
        <taxon>Dikarya</taxon>
        <taxon>Ascomycota</taxon>
        <taxon>Pezizomycotina</taxon>
        <taxon>Sordariomycetes</taxon>
        <taxon>Hypocreomycetidae</taxon>
        <taxon>Microascales</taxon>
        <taxon>Ceratocystidaceae</taxon>
        <taxon>Ceratocystis</taxon>
    </lineage>
</organism>
<evidence type="ECO:0000313" key="2">
    <source>
        <dbReference type="EMBL" id="KAL2888595.1"/>
    </source>
</evidence>
<keyword evidence="2" id="KW-0695">RNA-directed DNA polymerase</keyword>
<dbReference type="RefSeq" id="XP_070859775.1">
    <property type="nucleotide sequence ID" value="XM_071002270.1"/>
</dbReference>
<evidence type="ECO:0000259" key="1">
    <source>
        <dbReference type="PROSITE" id="PS50878"/>
    </source>
</evidence>
<dbReference type="PANTHER" id="PTHR33481">
    <property type="entry name" value="REVERSE TRANSCRIPTASE"/>
    <property type="match status" value="1"/>
</dbReference>
<name>A0ABR4MJW9_9PEZI</name>
<dbReference type="Proteomes" id="UP001610728">
    <property type="component" value="Unassembled WGS sequence"/>
</dbReference>
<dbReference type="EMBL" id="JABSNW010000003">
    <property type="protein sequence ID" value="KAL2888595.1"/>
    <property type="molecule type" value="Genomic_DNA"/>
</dbReference>
<keyword evidence="2" id="KW-0548">Nucleotidyltransferase</keyword>
<reference evidence="2 3" key="1">
    <citation type="submission" date="2020-05" db="EMBL/GenBank/DDBJ databases">
        <title>Ceratocystis lukuohia genome.</title>
        <authorList>
            <person name="Harrington T.C."/>
            <person name="Kim K."/>
            <person name="Mayers C.G."/>
        </authorList>
    </citation>
    <scope>NUCLEOTIDE SEQUENCE [LARGE SCALE GENOMIC DNA]</scope>
    <source>
        <strain evidence="2 3">C4212</strain>
    </source>
</reference>
<keyword evidence="3" id="KW-1185">Reference proteome</keyword>
<keyword evidence="2" id="KW-0808">Transferase</keyword>
<dbReference type="Pfam" id="PF00078">
    <property type="entry name" value="RVT_1"/>
    <property type="match status" value="1"/>
</dbReference>
<protein>
    <submittedName>
        <fullName evidence="2">Reverse transcriptase</fullName>
    </submittedName>
</protein>
<evidence type="ECO:0000313" key="3">
    <source>
        <dbReference type="Proteomes" id="UP001610728"/>
    </source>
</evidence>
<gene>
    <name evidence="2" type="ORF">HOO65_030096</name>
</gene>
<proteinExistence type="predicted"/>